<dbReference type="AlphaFoldDB" id="A0A512E1H5"/>
<name>A0A512E1H5_9PROT</name>
<dbReference type="Pfam" id="PF11379">
    <property type="entry name" value="DUF3182"/>
    <property type="match status" value="1"/>
</dbReference>
<proteinExistence type="predicted"/>
<accession>A0A512E1H5</accession>
<evidence type="ECO:0008006" key="3">
    <source>
        <dbReference type="Google" id="ProtNLM"/>
    </source>
</evidence>
<reference evidence="1 2" key="1">
    <citation type="submission" date="2019-07" db="EMBL/GenBank/DDBJ databases">
        <title>Whole genome shotgun sequence of Skermanella aerolata NBRC 106429.</title>
        <authorList>
            <person name="Hosoyama A."/>
            <person name="Uohara A."/>
            <person name="Ohji S."/>
            <person name="Ichikawa N."/>
        </authorList>
    </citation>
    <scope>NUCLEOTIDE SEQUENCE [LARGE SCALE GENOMIC DNA]</scope>
    <source>
        <strain evidence="1 2">NBRC 106429</strain>
    </source>
</reference>
<protein>
    <recommendedName>
        <fullName evidence="3">Biotin carboxylase</fullName>
    </recommendedName>
</protein>
<organism evidence="1 2">
    <name type="scientific">Skermanella aerolata</name>
    <dbReference type="NCBI Taxonomy" id="393310"/>
    <lineage>
        <taxon>Bacteria</taxon>
        <taxon>Pseudomonadati</taxon>
        <taxon>Pseudomonadota</taxon>
        <taxon>Alphaproteobacteria</taxon>
        <taxon>Rhodospirillales</taxon>
        <taxon>Azospirillaceae</taxon>
        <taxon>Skermanella</taxon>
    </lineage>
</organism>
<dbReference type="InterPro" id="IPR021519">
    <property type="entry name" value="DUF3182"/>
</dbReference>
<sequence>MADVDFPTRNPKSGGVAVEYCHASRGDSGGHEALTRSAISRKLGMLRGYAFSGQYDAAADYGGPLYFIPDDTIAGLDHARSLGISSEHDLFGGVVPQPFVATKAISHSLVHPGAGAPQGWSAEFGDMVRDAVLPGYTVFTAEDARQACSRLLARGPARLKAVRAKGGHGQTVVSGMAELEAALADVEPAELAGHGLVLEENLRDVTTHSVGQVRVGDLVATYYGTQRLTRDNDGKQVYGGTDLVAVPGGFDRLLTLGLPRAVHDAVVQACHFDAAAEACFPGIILSRRNYDVAQGTGPDGLRRSGVLEQSWRLGGATGAEVAALEIFRTDPGVKTVHAACFEIYGDGCEPPPDATVYFQGHDPKIGPLTKYTVARIDRNGREGP</sequence>
<dbReference type="SUPFAM" id="SSF56059">
    <property type="entry name" value="Glutathione synthetase ATP-binding domain-like"/>
    <property type="match status" value="1"/>
</dbReference>
<evidence type="ECO:0000313" key="1">
    <source>
        <dbReference type="EMBL" id="GEO42583.1"/>
    </source>
</evidence>
<comment type="caution">
    <text evidence="1">The sequence shown here is derived from an EMBL/GenBank/DDBJ whole genome shotgun (WGS) entry which is preliminary data.</text>
</comment>
<dbReference type="EMBL" id="BJYZ01000044">
    <property type="protein sequence ID" value="GEO42583.1"/>
    <property type="molecule type" value="Genomic_DNA"/>
</dbReference>
<gene>
    <name evidence="1" type="ORF">SAE02_67310</name>
</gene>
<keyword evidence="2" id="KW-1185">Reference proteome</keyword>
<evidence type="ECO:0000313" key="2">
    <source>
        <dbReference type="Proteomes" id="UP000321523"/>
    </source>
</evidence>
<dbReference type="Proteomes" id="UP000321523">
    <property type="component" value="Unassembled WGS sequence"/>
</dbReference>